<comment type="caution">
    <text evidence="2">The sequence shown here is derived from an EMBL/GenBank/DDBJ whole genome shotgun (WGS) entry which is preliminary data.</text>
</comment>
<dbReference type="SMART" id="SM01321">
    <property type="entry name" value="Y1_Tnp"/>
    <property type="match status" value="1"/>
</dbReference>
<dbReference type="PANTHER" id="PTHR34322">
    <property type="entry name" value="TRANSPOSASE, Y1_TNP DOMAIN-CONTAINING"/>
    <property type="match status" value="1"/>
</dbReference>
<protein>
    <recommendedName>
        <fullName evidence="1">Transposase IS200-like domain-containing protein</fullName>
    </recommendedName>
</protein>
<name>A0A2H0UHM9_9BACT</name>
<dbReference type="SUPFAM" id="SSF143422">
    <property type="entry name" value="Transposase IS200-like"/>
    <property type="match status" value="1"/>
</dbReference>
<dbReference type="Gene3D" id="3.30.70.1290">
    <property type="entry name" value="Transposase IS200-like"/>
    <property type="match status" value="1"/>
</dbReference>
<feature type="domain" description="Transposase IS200-like" evidence="1">
    <location>
        <begin position="4"/>
        <end position="142"/>
    </location>
</feature>
<proteinExistence type="predicted"/>
<dbReference type="InterPro" id="IPR002686">
    <property type="entry name" value="Transposase_17"/>
</dbReference>
<evidence type="ECO:0000313" key="3">
    <source>
        <dbReference type="Proteomes" id="UP000229315"/>
    </source>
</evidence>
<dbReference type="GO" id="GO:0003677">
    <property type="term" value="F:DNA binding"/>
    <property type="evidence" value="ECO:0007669"/>
    <property type="project" value="InterPro"/>
</dbReference>
<organism evidence="2 3">
    <name type="scientific">Candidatus Kaiserbacteria bacterium CG10_big_fil_rev_8_21_14_0_10_45_20</name>
    <dbReference type="NCBI Taxonomy" id="1974607"/>
    <lineage>
        <taxon>Bacteria</taxon>
        <taxon>Candidatus Kaiseribacteriota</taxon>
    </lineage>
</organism>
<evidence type="ECO:0000259" key="1">
    <source>
        <dbReference type="SMART" id="SM01321"/>
    </source>
</evidence>
<dbReference type="PANTHER" id="PTHR34322:SF2">
    <property type="entry name" value="TRANSPOSASE IS200-LIKE DOMAIN-CONTAINING PROTEIN"/>
    <property type="match status" value="1"/>
</dbReference>
<dbReference type="InterPro" id="IPR036515">
    <property type="entry name" value="Transposase_17_sf"/>
</dbReference>
<dbReference type="GO" id="GO:0004803">
    <property type="term" value="F:transposase activity"/>
    <property type="evidence" value="ECO:0007669"/>
    <property type="project" value="InterPro"/>
</dbReference>
<dbReference type="AlphaFoldDB" id="A0A2H0UHM9"/>
<sequence length="224" mass="26776">MVNLDMDFYHVLNRGVDKRKTFLDSGDYVRFIHDMWEFNNAKNTASNLRRRVKEGMVDVRRRPLVRIHFFCLMPNHYHLLISPVDDDMENLSLFMKKLGGGYAKYFNEKYERSGALWQGKYKRVEVETDAHFLYLPYYIHFNALDTVMPEWRERKMVQHKKAIDFLATYRWSSHLDYLGEKNFASVTDRKFFLDFFGGNAGYARKVRSMLRNLSLEEIRGVVLE</sequence>
<dbReference type="Proteomes" id="UP000229315">
    <property type="component" value="Unassembled WGS sequence"/>
</dbReference>
<dbReference type="GO" id="GO:0006313">
    <property type="term" value="P:DNA transposition"/>
    <property type="evidence" value="ECO:0007669"/>
    <property type="project" value="InterPro"/>
</dbReference>
<reference evidence="3" key="1">
    <citation type="submission" date="2017-09" db="EMBL/GenBank/DDBJ databases">
        <title>Depth-based differentiation of microbial function through sediment-hosted aquifers and enrichment of novel symbionts in the deep terrestrial subsurface.</title>
        <authorList>
            <person name="Probst A.J."/>
            <person name="Ladd B."/>
            <person name="Jarett J.K."/>
            <person name="Geller-Mcgrath D.E."/>
            <person name="Sieber C.M.K."/>
            <person name="Emerson J.B."/>
            <person name="Anantharaman K."/>
            <person name="Thomas B.C."/>
            <person name="Malmstrom R."/>
            <person name="Stieglmeier M."/>
            <person name="Klingl A."/>
            <person name="Woyke T."/>
            <person name="Ryan C.M."/>
            <person name="Banfield J.F."/>
        </authorList>
    </citation>
    <scope>NUCLEOTIDE SEQUENCE [LARGE SCALE GENOMIC DNA]</scope>
</reference>
<gene>
    <name evidence="2" type="ORF">COU15_01385</name>
</gene>
<dbReference type="EMBL" id="PFBH01000008">
    <property type="protein sequence ID" value="PIR85295.1"/>
    <property type="molecule type" value="Genomic_DNA"/>
</dbReference>
<dbReference type="Pfam" id="PF01797">
    <property type="entry name" value="Y1_Tnp"/>
    <property type="match status" value="1"/>
</dbReference>
<accession>A0A2H0UHM9</accession>
<evidence type="ECO:0000313" key="2">
    <source>
        <dbReference type="EMBL" id="PIR85295.1"/>
    </source>
</evidence>